<evidence type="ECO:0000313" key="2">
    <source>
        <dbReference type="EMBL" id="CAB3791817.1"/>
    </source>
</evidence>
<keyword evidence="1" id="KW-0732">Signal</keyword>
<protein>
    <recommendedName>
        <fullName evidence="4">BceP</fullName>
    </recommendedName>
</protein>
<sequence length="745" mass="80633">MPFPIPDRRMRRTLALAALSAFVCTSSVQTLAAPQLNVTTSWIGNTFGNGQGTWTQINITAIAVTPEGKVYTDAPWDESGAEISAYQDGKMLGFAGGTHGWGGYGGNAVAVNSRFLYAAVAVGNERGHLIGPGIWPEKGRQWFGVTRRPIDEPKRAAAFQPSPDPTNPHAQLAGAFLKIADLPAVSHPDLGAPADVGGLAATDSLLYVSHTTANRIEVYDANAMQRKSQFDVHEPGKIAIAGDGSLWVITGSVTDSKPRIAHYSAEGKLLSNTIELPADSVPVDVAVDPSQRVLVADNGPRQQILIYSREGGGYKQSGTLGERGGIFSGPSNVVGRPGPGRFNGLTGVGTDAKGNIYVSTNGIGPRHGTIGAGLGATLESYTPAGKRLWNVEGLLFVDGAWVDPSRPNSVYTGNKRFELDLSKPPGQDWKYVGFLSNRFKYPQDPVFNGDMWPGLPTARELNGHTFLYLTDMYADHLKIYRFDPQRDGETAIPSGFIAGRARPVQKVPNAPPGGDWIWRDANGNGAFDANEFTRYPGPGHLAGGWGWWIDTRGDIWRARDNKGITRFRFGGIDAKGNPIYSYDKADQYPMPAPFTEVHRAIYDPKTDSLYVAGYTADAPHDPGFVKEAGRVLVRYDKWSSGNPQQAWLLHLPWDPKAKPPVTPAGVTVEGQYVFMVEPAGNVHVFDKDSAKEIGTFGPGPEVGNTSGWVDVPFGITANRQPNGEYLIFVEEDARGKVMMYRWKPA</sequence>
<dbReference type="PANTHER" id="PTHR24104">
    <property type="entry name" value="E3 UBIQUITIN-PROTEIN LIGASE NHLRC1-RELATED"/>
    <property type="match status" value="1"/>
</dbReference>
<dbReference type="GO" id="GO:0008270">
    <property type="term" value="F:zinc ion binding"/>
    <property type="evidence" value="ECO:0007669"/>
    <property type="project" value="UniProtKB-KW"/>
</dbReference>
<dbReference type="PANTHER" id="PTHR24104:SF25">
    <property type="entry name" value="PROTEIN LIN-41"/>
    <property type="match status" value="1"/>
</dbReference>
<feature type="chain" id="PRO_5026665245" description="BceP" evidence="1">
    <location>
        <begin position="33"/>
        <end position="745"/>
    </location>
</feature>
<evidence type="ECO:0000313" key="3">
    <source>
        <dbReference type="Proteomes" id="UP000494119"/>
    </source>
</evidence>
<evidence type="ECO:0000256" key="1">
    <source>
        <dbReference type="SAM" id="SignalP"/>
    </source>
</evidence>
<dbReference type="InterPro" id="IPR011042">
    <property type="entry name" value="6-blade_b-propeller_TolB-like"/>
</dbReference>
<dbReference type="Gene3D" id="2.120.10.30">
    <property type="entry name" value="TolB, C-terminal domain"/>
    <property type="match status" value="1"/>
</dbReference>
<reference evidence="2 3" key="1">
    <citation type="submission" date="2020-04" db="EMBL/GenBank/DDBJ databases">
        <authorList>
            <person name="De Canck E."/>
        </authorList>
    </citation>
    <scope>NUCLEOTIDE SEQUENCE [LARGE SCALE GENOMIC DNA]</scope>
    <source>
        <strain evidence="2 3">LMG 28688</strain>
    </source>
</reference>
<evidence type="ECO:0008006" key="4">
    <source>
        <dbReference type="Google" id="ProtNLM"/>
    </source>
</evidence>
<keyword evidence="3" id="KW-1185">Reference proteome</keyword>
<dbReference type="EMBL" id="CADIKL010000015">
    <property type="protein sequence ID" value="CAB3791817.1"/>
    <property type="molecule type" value="Genomic_DNA"/>
</dbReference>
<dbReference type="InterPro" id="IPR050952">
    <property type="entry name" value="TRIM-NHL_E3_ligases"/>
</dbReference>
<name>A0A6J5G8C7_9BURK</name>
<feature type="signal peptide" evidence="1">
    <location>
        <begin position="1"/>
        <end position="32"/>
    </location>
</feature>
<gene>
    <name evidence="2" type="ORF">LMG28688_03385</name>
</gene>
<organism evidence="2 3">
    <name type="scientific">Paraburkholderia caffeinitolerans</name>
    <dbReference type="NCBI Taxonomy" id="1723730"/>
    <lineage>
        <taxon>Bacteria</taxon>
        <taxon>Pseudomonadati</taxon>
        <taxon>Pseudomonadota</taxon>
        <taxon>Betaproteobacteria</taxon>
        <taxon>Burkholderiales</taxon>
        <taxon>Burkholderiaceae</taxon>
        <taxon>Paraburkholderia</taxon>
    </lineage>
</organism>
<accession>A0A6J5G8C7</accession>
<dbReference type="AlphaFoldDB" id="A0A6J5G8C7"/>
<dbReference type="SUPFAM" id="SSF101898">
    <property type="entry name" value="NHL repeat"/>
    <property type="match status" value="1"/>
</dbReference>
<proteinExistence type="predicted"/>
<dbReference type="Proteomes" id="UP000494119">
    <property type="component" value="Unassembled WGS sequence"/>
</dbReference>